<feature type="domain" description="Peptidase S1" evidence="3">
    <location>
        <begin position="2"/>
        <end position="50"/>
    </location>
</feature>
<keyword evidence="5" id="KW-1185">Reference proteome</keyword>
<dbReference type="Proteomes" id="UP001231518">
    <property type="component" value="Chromosome 32"/>
</dbReference>
<evidence type="ECO:0000256" key="1">
    <source>
        <dbReference type="ARBA" id="ARBA00023157"/>
    </source>
</evidence>
<organism evidence="4 5">
    <name type="scientific">Mythimna separata</name>
    <name type="common">Oriental armyworm</name>
    <name type="synonym">Pseudaletia separata</name>
    <dbReference type="NCBI Taxonomy" id="271217"/>
    <lineage>
        <taxon>Eukaryota</taxon>
        <taxon>Metazoa</taxon>
        <taxon>Ecdysozoa</taxon>
        <taxon>Arthropoda</taxon>
        <taxon>Hexapoda</taxon>
        <taxon>Insecta</taxon>
        <taxon>Pterygota</taxon>
        <taxon>Neoptera</taxon>
        <taxon>Endopterygota</taxon>
        <taxon>Lepidoptera</taxon>
        <taxon>Glossata</taxon>
        <taxon>Ditrysia</taxon>
        <taxon>Noctuoidea</taxon>
        <taxon>Noctuidae</taxon>
        <taxon>Noctuinae</taxon>
        <taxon>Hadenini</taxon>
        <taxon>Mythimna</taxon>
    </lineage>
</organism>
<reference evidence="4" key="1">
    <citation type="submission" date="2023-03" db="EMBL/GenBank/DDBJ databases">
        <title>Chromosome-level genomes of two armyworms, Mythimna separata and Mythimna loreyi, provide insights into the biosynthesis and reception of sex pheromones.</title>
        <authorList>
            <person name="Zhao H."/>
        </authorList>
    </citation>
    <scope>NUCLEOTIDE SEQUENCE</scope>
    <source>
        <strain evidence="4">BeijingLab</strain>
        <tissue evidence="4">Pupa</tissue>
    </source>
</reference>
<feature type="domain" description="Peptidase S1" evidence="3">
    <location>
        <begin position="54"/>
        <end position="102"/>
    </location>
</feature>
<dbReference type="Pfam" id="PF00089">
    <property type="entry name" value="Trypsin"/>
    <property type="match status" value="3"/>
</dbReference>
<dbReference type="EMBL" id="JARGEI010000025">
    <property type="protein sequence ID" value="KAJ8708939.1"/>
    <property type="molecule type" value="Genomic_DNA"/>
</dbReference>
<dbReference type="Gene3D" id="2.40.10.10">
    <property type="entry name" value="Trypsin-like serine proteases"/>
    <property type="match status" value="3"/>
</dbReference>
<dbReference type="GO" id="GO:0006508">
    <property type="term" value="P:proteolysis"/>
    <property type="evidence" value="ECO:0007669"/>
    <property type="project" value="InterPro"/>
</dbReference>
<accession>A0AAD8DLY2</accession>
<dbReference type="PANTHER" id="PTHR24256">
    <property type="entry name" value="TRYPTASE-RELATED"/>
    <property type="match status" value="1"/>
</dbReference>
<dbReference type="InterPro" id="IPR001254">
    <property type="entry name" value="Trypsin_dom"/>
</dbReference>
<dbReference type="InterPro" id="IPR043504">
    <property type="entry name" value="Peptidase_S1_PA_chymotrypsin"/>
</dbReference>
<sequence length="160" mass="17497">MGDSGGPLQTPNEFAWCAYTILGVTSYGRQCGISAGSGMYTRVYHYVPWIESVGDSGGPLQTSNEFAWCAYTILGVTSYGRQCGISAGSRMYTRVYHYVPWIESVGDSGGPLQTTNEFAWCAYTILGVTSFGRQCGISAGSGMYTRVYHYVPWIESVVWP</sequence>
<evidence type="ECO:0000313" key="4">
    <source>
        <dbReference type="EMBL" id="KAJ8708939.1"/>
    </source>
</evidence>
<dbReference type="AlphaFoldDB" id="A0AAD8DLY2"/>
<gene>
    <name evidence="4" type="ORF">PYW07_013543</name>
</gene>
<evidence type="ECO:0000256" key="2">
    <source>
        <dbReference type="ARBA" id="ARBA00024195"/>
    </source>
</evidence>
<dbReference type="InterPro" id="IPR009003">
    <property type="entry name" value="Peptidase_S1_PA"/>
</dbReference>
<evidence type="ECO:0000313" key="5">
    <source>
        <dbReference type="Proteomes" id="UP001231518"/>
    </source>
</evidence>
<comment type="similarity">
    <text evidence="2">Belongs to the peptidase S1 family. CLIP subfamily.</text>
</comment>
<comment type="caution">
    <text evidence="4">The sequence shown here is derived from an EMBL/GenBank/DDBJ whole genome shotgun (WGS) entry which is preliminary data.</text>
</comment>
<dbReference type="GO" id="GO:0004252">
    <property type="term" value="F:serine-type endopeptidase activity"/>
    <property type="evidence" value="ECO:0007669"/>
    <property type="project" value="InterPro"/>
</dbReference>
<name>A0AAD8DLY2_MYTSE</name>
<proteinExistence type="inferred from homology"/>
<dbReference type="InterPro" id="IPR051487">
    <property type="entry name" value="Ser/Thr_Proteases_Immune/Dev"/>
</dbReference>
<protein>
    <recommendedName>
        <fullName evidence="3">Peptidase S1 domain-containing protein</fullName>
    </recommendedName>
</protein>
<keyword evidence="1" id="KW-1015">Disulfide bond</keyword>
<dbReference type="SUPFAM" id="SSF50494">
    <property type="entry name" value="Trypsin-like serine proteases"/>
    <property type="match status" value="3"/>
</dbReference>
<feature type="domain" description="Peptidase S1" evidence="3">
    <location>
        <begin position="106"/>
        <end position="154"/>
    </location>
</feature>
<evidence type="ECO:0000259" key="3">
    <source>
        <dbReference type="Pfam" id="PF00089"/>
    </source>
</evidence>